<dbReference type="OrthoDB" id="6846267at2759"/>
<dbReference type="GO" id="GO:0016787">
    <property type="term" value="F:hydrolase activity"/>
    <property type="evidence" value="ECO:0007669"/>
    <property type="project" value="UniProtKB-KW"/>
</dbReference>
<evidence type="ECO:0000256" key="1">
    <source>
        <dbReference type="ARBA" id="ARBA00005964"/>
    </source>
</evidence>
<dbReference type="AlphaFoldDB" id="A0A0G2ERW0"/>
<dbReference type="EMBL" id="LCWF01000053">
    <property type="protein sequence ID" value="KKY24979.1"/>
    <property type="molecule type" value="Genomic_DNA"/>
</dbReference>
<proteinExistence type="inferred from homology"/>
<comment type="caution">
    <text evidence="5">The sequence shown here is derived from an EMBL/GenBank/DDBJ whole genome shotgun (WGS) entry which is preliminary data.</text>
</comment>
<keyword evidence="6" id="KW-1185">Reference proteome</keyword>
<evidence type="ECO:0000313" key="5">
    <source>
        <dbReference type="EMBL" id="KKY24979.1"/>
    </source>
</evidence>
<feature type="domain" description="Carboxylesterase type B" evidence="4">
    <location>
        <begin position="12"/>
        <end position="512"/>
    </location>
</feature>
<protein>
    <recommendedName>
        <fullName evidence="3">Carboxylic ester hydrolase</fullName>
        <ecNumber evidence="3">3.1.1.-</ecNumber>
    </recommendedName>
</protein>
<dbReference type="PANTHER" id="PTHR43142">
    <property type="entry name" value="CARBOXYLIC ESTER HYDROLASE"/>
    <property type="match status" value="1"/>
</dbReference>
<evidence type="ECO:0000256" key="3">
    <source>
        <dbReference type="RuleBase" id="RU361235"/>
    </source>
</evidence>
<evidence type="ECO:0000313" key="6">
    <source>
        <dbReference type="Proteomes" id="UP000053317"/>
    </source>
</evidence>
<dbReference type="Pfam" id="PF00135">
    <property type="entry name" value="COesterase"/>
    <property type="match status" value="1"/>
</dbReference>
<dbReference type="PROSITE" id="PS00941">
    <property type="entry name" value="CARBOXYLESTERASE_B_2"/>
    <property type="match status" value="1"/>
</dbReference>
<keyword evidence="2 3" id="KW-0378">Hydrolase</keyword>
<reference evidence="5 6" key="2">
    <citation type="submission" date="2015-05" db="EMBL/GenBank/DDBJ databases">
        <authorList>
            <person name="Morales-Cruz A."/>
            <person name="Amrine K.C."/>
            <person name="Cantu D."/>
        </authorList>
    </citation>
    <scope>NUCLEOTIDE SEQUENCE [LARGE SCALE GENOMIC DNA]</scope>
    <source>
        <strain evidence="5">UCRPC4</strain>
    </source>
</reference>
<dbReference type="InterPro" id="IPR029058">
    <property type="entry name" value="AB_hydrolase_fold"/>
</dbReference>
<dbReference type="PANTHER" id="PTHR43142:SF8">
    <property type="entry name" value="CARBOXYLIC ESTER HYDROLASE"/>
    <property type="match status" value="1"/>
</dbReference>
<reference evidence="5 6" key="1">
    <citation type="submission" date="2015-05" db="EMBL/GenBank/DDBJ databases">
        <title>Distinctive expansion of gene families associated with plant cell wall degradation and secondary metabolism in the genomes of grapevine trunk pathogens.</title>
        <authorList>
            <person name="Lawrence D.P."/>
            <person name="Travadon R."/>
            <person name="Rolshausen P.E."/>
            <person name="Baumgartner K."/>
        </authorList>
    </citation>
    <scope>NUCLEOTIDE SEQUENCE [LARGE SCALE GENOMIC DNA]</scope>
    <source>
        <strain evidence="5">UCRPC4</strain>
    </source>
</reference>
<dbReference type="PROSITE" id="PS00122">
    <property type="entry name" value="CARBOXYLESTERASE_B_1"/>
    <property type="match status" value="1"/>
</dbReference>
<dbReference type="SUPFAM" id="SSF53474">
    <property type="entry name" value="alpha/beta-Hydrolases"/>
    <property type="match status" value="1"/>
</dbReference>
<organism evidence="5 6">
    <name type="scientific">Phaeomoniella chlamydospora</name>
    <name type="common">Phaeoacremonium chlamydosporum</name>
    <dbReference type="NCBI Taxonomy" id="158046"/>
    <lineage>
        <taxon>Eukaryota</taxon>
        <taxon>Fungi</taxon>
        <taxon>Dikarya</taxon>
        <taxon>Ascomycota</taxon>
        <taxon>Pezizomycotina</taxon>
        <taxon>Eurotiomycetes</taxon>
        <taxon>Chaetothyriomycetidae</taxon>
        <taxon>Phaeomoniellales</taxon>
        <taxon>Phaeomoniellaceae</taxon>
        <taxon>Phaeomoniella</taxon>
    </lineage>
</organism>
<dbReference type="Proteomes" id="UP000053317">
    <property type="component" value="Unassembled WGS sequence"/>
</dbReference>
<dbReference type="InterPro" id="IPR019819">
    <property type="entry name" value="Carboxylesterase_B_CS"/>
</dbReference>
<accession>A0A0G2ERW0</accession>
<gene>
    <name evidence="5" type="ORF">UCRPC4_g02200</name>
</gene>
<dbReference type="InterPro" id="IPR002018">
    <property type="entry name" value="CarbesteraseB"/>
</dbReference>
<dbReference type="Gene3D" id="3.40.50.1820">
    <property type="entry name" value="alpha/beta hydrolase"/>
    <property type="match status" value="1"/>
</dbReference>
<evidence type="ECO:0000259" key="4">
    <source>
        <dbReference type="Pfam" id="PF00135"/>
    </source>
</evidence>
<dbReference type="EC" id="3.1.1.-" evidence="3"/>
<dbReference type="ESTHER" id="9euro-a0a0g2erw0">
    <property type="family name" value="Fungal_carboxylesterase_lipase"/>
</dbReference>
<sequence length="553" mass="62229">MGATQSTAQKCILDTPRGSLKGVEILDKDSKQPVCRRFTKVPYALPPTGLLRWRRPQALPVDFTFKDASGGPGDYTAFGPICPQPFYDMSGAVLENPNAAPPIENVQDEDCLYLNIWLPAGDPPKGGWPVQMYIHGGWLQMGDAIQNNNQDPFDLFKDTKTPRIIVAPTYRLNLFGFLAGPVLADAKEDPTPGNYGFWDQRLALEWIHSNISLFGGDLDNITVGGLSAGANSTFFQLYYDTFLPQNQRIIKRIFLWSNAVGIQPPAVTSDGIAEQFDELATSFSISKSLTSAKKLEKLRKISSEDLVRSIHNLNLHTFRATTDSSFISPKFLASIADGSFTSQLKKNGTKILLGEVSDEELLYRLINPPHSLDTLNLQLTNYYPEPVVHAMLKHYKIPPSHTSEKEWADIFGIITADGQIYATERGFINSLFNPPNKADALTTTEVFRYRIPWRAQSLDNWLNPKVGICHAADGPIWWRSGWRAGYTEEDKQRVREFVEPFEAFLKGERVEWGTKTYKEVRQMGKNDGKIEIVEDQKWDRGLEIWNAMMSAQL</sequence>
<evidence type="ECO:0000256" key="2">
    <source>
        <dbReference type="ARBA" id="ARBA00022801"/>
    </source>
</evidence>
<dbReference type="InterPro" id="IPR019826">
    <property type="entry name" value="Carboxylesterase_B_AS"/>
</dbReference>
<comment type="similarity">
    <text evidence="1 3">Belongs to the type-B carboxylesterase/lipase family.</text>
</comment>
<name>A0A0G2ERW0_PHACM</name>